<dbReference type="AlphaFoldDB" id="A0AAV5U692"/>
<name>A0AAV5U692_9BILA</name>
<dbReference type="Proteomes" id="UP001432027">
    <property type="component" value="Unassembled WGS sequence"/>
</dbReference>
<dbReference type="Gene3D" id="3.30.40.10">
    <property type="entry name" value="Zinc/RING finger domain, C3HC4 (zinc finger)"/>
    <property type="match status" value="1"/>
</dbReference>
<dbReference type="PANTHER" id="PTHR16450">
    <property type="entry name" value="RING FINGER PROTEIN 186"/>
    <property type="match status" value="1"/>
</dbReference>
<dbReference type="InterPro" id="IPR001841">
    <property type="entry name" value="Znf_RING"/>
</dbReference>
<keyword evidence="2" id="KW-0862">Zinc</keyword>
<dbReference type="PANTHER" id="PTHR16450:SF1">
    <property type="entry name" value="PROTEIN CBG12045"/>
    <property type="match status" value="1"/>
</dbReference>
<sequence>ENDGRETMLKAEERQRFLRELKEEDEKSPAHIFSGSCGICSTEAPNRRAVFSACGHVTCRACAETLAAQAEEDENAIICPFCSTETGFVPLFENLI</sequence>
<comment type="caution">
    <text evidence="5">The sequence shown here is derived from an EMBL/GenBank/DDBJ whole genome shotgun (WGS) entry which is preliminary data.</text>
</comment>
<proteinExistence type="predicted"/>
<dbReference type="SMART" id="SM00184">
    <property type="entry name" value="RING"/>
    <property type="match status" value="1"/>
</dbReference>
<keyword evidence="1 3" id="KW-0479">Metal-binding</keyword>
<protein>
    <recommendedName>
        <fullName evidence="4">RING-type domain-containing protein</fullName>
    </recommendedName>
</protein>
<evidence type="ECO:0000256" key="1">
    <source>
        <dbReference type="ARBA" id="ARBA00022771"/>
    </source>
</evidence>
<organism evidence="5 6">
    <name type="scientific">Pristionchus entomophagus</name>
    <dbReference type="NCBI Taxonomy" id="358040"/>
    <lineage>
        <taxon>Eukaryota</taxon>
        <taxon>Metazoa</taxon>
        <taxon>Ecdysozoa</taxon>
        <taxon>Nematoda</taxon>
        <taxon>Chromadorea</taxon>
        <taxon>Rhabditida</taxon>
        <taxon>Rhabditina</taxon>
        <taxon>Diplogasteromorpha</taxon>
        <taxon>Diplogasteroidea</taxon>
        <taxon>Neodiplogasteridae</taxon>
        <taxon>Pristionchus</taxon>
    </lineage>
</organism>
<gene>
    <name evidence="5" type="ORF">PENTCL1PPCAC_24352</name>
</gene>
<dbReference type="PROSITE" id="PS50089">
    <property type="entry name" value="ZF_RING_2"/>
    <property type="match status" value="1"/>
</dbReference>
<dbReference type="InterPro" id="IPR013083">
    <property type="entry name" value="Znf_RING/FYVE/PHD"/>
</dbReference>
<evidence type="ECO:0000313" key="6">
    <source>
        <dbReference type="Proteomes" id="UP001432027"/>
    </source>
</evidence>
<feature type="non-terminal residue" evidence="5">
    <location>
        <position position="1"/>
    </location>
</feature>
<feature type="domain" description="RING-type" evidence="4">
    <location>
        <begin position="37"/>
        <end position="83"/>
    </location>
</feature>
<evidence type="ECO:0000313" key="5">
    <source>
        <dbReference type="EMBL" id="GMT02178.1"/>
    </source>
</evidence>
<evidence type="ECO:0000256" key="2">
    <source>
        <dbReference type="ARBA" id="ARBA00022833"/>
    </source>
</evidence>
<accession>A0AAV5U692</accession>
<evidence type="ECO:0000256" key="3">
    <source>
        <dbReference type="PROSITE-ProRule" id="PRU00175"/>
    </source>
</evidence>
<reference evidence="5" key="1">
    <citation type="submission" date="2023-10" db="EMBL/GenBank/DDBJ databases">
        <title>Genome assembly of Pristionchus species.</title>
        <authorList>
            <person name="Yoshida K."/>
            <person name="Sommer R.J."/>
        </authorList>
    </citation>
    <scope>NUCLEOTIDE SEQUENCE</scope>
    <source>
        <strain evidence="5">RS0144</strain>
    </source>
</reference>
<dbReference type="GO" id="GO:0008270">
    <property type="term" value="F:zinc ion binding"/>
    <property type="evidence" value="ECO:0007669"/>
    <property type="project" value="UniProtKB-KW"/>
</dbReference>
<keyword evidence="1 3" id="KW-0863">Zinc-finger</keyword>
<evidence type="ECO:0000259" key="4">
    <source>
        <dbReference type="PROSITE" id="PS50089"/>
    </source>
</evidence>
<dbReference type="EMBL" id="BTSX01000005">
    <property type="protein sequence ID" value="GMT02178.1"/>
    <property type="molecule type" value="Genomic_DNA"/>
</dbReference>
<dbReference type="SUPFAM" id="SSF57850">
    <property type="entry name" value="RING/U-box"/>
    <property type="match status" value="1"/>
</dbReference>
<keyword evidence="6" id="KW-1185">Reference proteome</keyword>
<dbReference type="Pfam" id="PF14634">
    <property type="entry name" value="zf-RING_5"/>
    <property type="match status" value="1"/>
</dbReference>